<dbReference type="SUPFAM" id="SSF54791">
    <property type="entry name" value="Eukaryotic type KH-domain (KH-domain type I)"/>
    <property type="match status" value="2"/>
</dbReference>
<dbReference type="GeneID" id="74307612"/>
<name>A0A9E7PK76_9EURY</name>
<evidence type="ECO:0000313" key="5">
    <source>
        <dbReference type="Proteomes" id="UP001060368"/>
    </source>
</evidence>
<dbReference type="Proteomes" id="UP001060368">
    <property type="component" value="Chromosome"/>
</dbReference>
<proteinExistence type="predicted"/>
<dbReference type="InterPro" id="IPR019964">
    <property type="entry name" value="KH_domain_protein_archaea"/>
</dbReference>
<dbReference type="PANTHER" id="PTHR12826">
    <property type="entry name" value="RIBONUCLEASE Y"/>
    <property type="match status" value="1"/>
</dbReference>
<keyword evidence="5" id="KW-1185">Reference proteome</keyword>
<evidence type="ECO:0000259" key="3">
    <source>
        <dbReference type="SMART" id="SM00322"/>
    </source>
</evidence>
<gene>
    <name evidence="4" type="ORF">L6E24_07885</name>
</gene>
<dbReference type="SMART" id="SM00322">
    <property type="entry name" value="KH"/>
    <property type="match status" value="2"/>
</dbReference>
<dbReference type="Pfam" id="PF00013">
    <property type="entry name" value="KH_1"/>
    <property type="match status" value="1"/>
</dbReference>
<dbReference type="InterPro" id="IPR036612">
    <property type="entry name" value="KH_dom_type_1_sf"/>
</dbReference>
<dbReference type="EMBL" id="CP096115">
    <property type="protein sequence ID" value="UUX91300.1"/>
    <property type="molecule type" value="Genomic_DNA"/>
</dbReference>
<evidence type="ECO:0000313" key="4">
    <source>
        <dbReference type="EMBL" id="UUX91300.1"/>
    </source>
</evidence>
<dbReference type="KEGG" id="mend:L6E24_07885"/>
<dbReference type="InterPro" id="IPR055211">
    <property type="entry name" value="KH_PNO1_2nd"/>
</dbReference>
<protein>
    <submittedName>
        <fullName evidence="4">KH domain-containing protein</fullName>
    </submittedName>
</protein>
<dbReference type="RefSeq" id="WP_257741454.1">
    <property type="nucleotide sequence ID" value="NZ_CP096115.1"/>
</dbReference>
<dbReference type="InterPro" id="IPR004088">
    <property type="entry name" value="KH_dom_type_1"/>
</dbReference>
<dbReference type="AlphaFoldDB" id="A0A9E7PK76"/>
<feature type="domain" description="K Homology" evidence="3">
    <location>
        <begin position="83"/>
        <end position="153"/>
    </location>
</feature>
<accession>A0A9E7PK76</accession>
<dbReference type="NCBIfam" id="TIGR03665">
    <property type="entry name" value="arCOG04150"/>
    <property type="match status" value="1"/>
</dbReference>
<sequence>MAEQEIKVTQNRIAVIIGKNGKTKRTIEKKTETSLRIDSEEGLVTVSGEDAVNVLNTTQVIRAINRGFSPQRALTLLEDEDMMLDIIDLTAYCNTTKQMERIRGRIIGREGKSREQIEDMTGAIMSVLGKTVAIIGEVEQVRNSRTAVEMLIEGLPHESVFSFLDKKNKEAKQNMLEYYY</sequence>
<dbReference type="Gene3D" id="3.30.1370.10">
    <property type="entry name" value="K Homology domain, type 1"/>
    <property type="match status" value="2"/>
</dbReference>
<dbReference type="NCBIfam" id="NF010332">
    <property type="entry name" value="PRK13763.2-2"/>
    <property type="match status" value="1"/>
</dbReference>
<evidence type="ECO:0000256" key="1">
    <source>
        <dbReference type="ARBA" id="ARBA00022884"/>
    </source>
</evidence>
<reference evidence="4" key="1">
    <citation type="submission" date="2022-04" db="EMBL/GenBank/DDBJ databases">
        <title>Complete genome of Methanoplanus endosymbiosus DSM 3599.</title>
        <authorList>
            <person name="Chen S.-C."/>
            <person name="You Y.-T."/>
            <person name="Zhou Y.-Z."/>
            <person name="Lai M.-C."/>
        </authorList>
    </citation>
    <scope>NUCLEOTIDE SEQUENCE</scope>
    <source>
        <strain evidence="4">DSM 3599</strain>
    </source>
</reference>
<dbReference type="GO" id="GO:0003723">
    <property type="term" value="F:RNA binding"/>
    <property type="evidence" value="ECO:0007669"/>
    <property type="project" value="UniProtKB-UniRule"/>
</dbReference>
<dbReference type="PROSITE" id="PS50084">
    <property type="entry name" value="KH_TYPE_1"/>
    <property type="match status" value="1"/>
</dbReference>
<feature type="domain" description="K Homology" evidence="3">
    <location>
        <begin position="2"/>
        <end position="65"/>
    </location>
</feature>
<dbReference type="PANTHER" id="PTHR12826:SF13">
    <property type="entry name" value="RNA-BINDING PROTEIN PNO1"/>
    <property type="match status" value="1"/>
</dbReference>
<dbReference type="InterPro" id="IPR004087">
    <property type="entry name" value="KH_dom"/>
</dbReference>
<dbReference type="Pfam" id="PF22891">
    <property type="entry name" value="KH_PNO1_2nd"/>
    <property type="match status" value="1"/>
</dbReference>
<keyword evidence="1 2" id="KW-0694">RNA-binding</keyword>
<organism evidence="4 5">
    <name type="scientific">Methanoplanus endosymbiosus</name>
    <dbReference type="NCBI Taxonomy" id="33865"/>
    <lineage>
        <taxon>Archaea</taxon>
        <taxon>Methanobacteriati</taxon>
        <taxon>Methanobacteriota</taxon>
        <taxon>Stenosarchaea group</taxon>
        <taxon>Methanomicrobia</taxon>
        <taxon>Methanomicrobiales</taxon>
        <taxon>Methanomicrobiaceae</taxon>
        <taxon>Methanoplanus</taxon>
    </lineage>
</organism>
<evidence type="ECO:0000256" key="2">
    <source>
        <dbReference type="PROSITE-ProRule" id="PRU00117"/>
    </source>
</evidence>